<keyword evidence="1" id="KW-0812">Transmembrane</keyword>
<proteinExistence type="predicted"/>
<feature type="transmembrane region" description="Helical" evidence="1">
    <location>
        <begin position="116"/>
        <end position="137"/>
    </location>
</feature>
<keyword evidence="3" id="KW-1185">Reference proteome</keyword>
<evidence type="ECO:0000313" key="3">
    <source>
        <dbReference type="Proteomes" id="UP000191980"/>
    </source>
</evidence>
<reference evidence="2 3" key="1">
    <citation type="submission" date="2015-12" db="EMBL/GenBank/DDBJ databases">
        <authorList>
            <person name="Shamseldin A."/>
            <person name="Moawad H."/>
            <person name="Abd El-Rahim W.M."/>
            <person name="Sadowsky M.J."/>
        </authorList>
    </citation>
    <scope>NUCLEOTIDE SEQUENCE [LARGE SCALE GENOMIC DNA]</scope>
    <source>
        <strain evidence="2 3">WF1</strain>
    </source>
</reference>
<keyword evidence="1" id="KW-0472">Membrane</keyword>
<dbReference type="EMBL" id="LPUF01000003">
    <property type="protein sequence ID" value="OQK15666.1"/>
    <property type="molecule type" value="Genomic_DNA"/>
</dbReference>
<gene>
    <name evidence="2" type="ORF">AU255_15730</name>
</gene>
<dbReference type="Proteomes" id="UP000191980">
    <property type="component" value="Unassembled WGS sequence"/>
</dbReference>
<keyword evidence="1" id="KW-1133">Transmembrane helix</keyword>
<sequence>MNWIQQNTKYLITCALAMLMALTRSDHFGSAITLPDASLAVFYLAGIFTGGMASFAVLLTEAAFLDYVAITYGQVSDYCISPAYVFLIPTYAVMLFAGRWSAKYAILNSRDLSHQFAYLLLATSIAFFISNGGFYLFSGKFPELSVVEYAQRVAKYYPAYISSTLLYSLAIIFFTKLVAVLYKEKYKMA</sequence>
<evidence type="ECO:0000256" key="1">
    <source>
        <dbReference type="SAM" id="Phobius"/>
    </source>
</evidence>
<feature type="transmembrane region" description="Helical" evidence="1">
    <location>
        <begin position="41"/>
        <end position="59"/>
    </location>
</feature>
<protein>
    <recommendedName>
        <fullName evidence="4">Cobalamin ABC transporter</fullName>
    </recommendedName>
</protein>
<dbReference type="AlphaFoldDB" id="A0A1V8M2F1"/>
<feature type="transmembrane region" description="Helical" evidence="1">
    <location>
        <begin position="157"/>
        <end position="182"/>
    </location>
</feature>
<name>A0A1V8M2F1_9GAMM</name>
<dbReference type="RefSeq" id="WP_080523903.1">
    <property type="nucleotide sequence ID" value="NZ_LPUF01000003.1"/>
</dbReference>
<accession>A0A1V8M2F1</accession>
<comment type="caution">
    <text evidence="2">The sequence shown here is derived from an EMBL/GenBank/DDBJ whole genome shotgun (WGS) entry which is preliminary data.</text>
</comment>
<organism evidence="2 3">
    <name type="scientific">Methyloprofundus sedimenti</name>
    <dbReference type="NCBI Taxonomy" id="1420851"/>
    <lineage>
        <taxon>Bacteria</taxon>
        <taxon>Pseudomonadati</taxon>
        <taxon>Pseudomonadota</taxon>
        <taxon>Gammaproteobacteria</taxon>
        <taxon>Methylococcales</taxon>
        <taxon>Methylococcaceae</taxon>
        <taxon>Methyloprofundus</taxon>
    </lineage>
</organism>
<dbReference type="STRING" id="1420851.AU255_15730"/>
<evidence type="ECO:0000313" key="2">
    <source>
        <dbReference type="EMBL" id="OQK15666.1"/>
    </source>
</evidence>
<evidence type="ECO:0008006" key="4">
    <source>
        <dbReference type="Google" id="ProtNLM"/>
    </source>
</evidence>
<dbReference type="OrthoDB" id="9787530at2"/>